<organism evidence="1 2">
    <name type="scientific">Halodesulfurarchaeum formicicum</name>
    <dbReference type="NCBI Taxonomy" id="1873524"/>
    <lineage>
        <taxon>Archaea</taxon>
        <taxon>Methanobacteriati</taxon>
        <taxon>Methanobacteriota</taxon>
        <taxon>Stenosarchaea group</taxon>
        <taxon>Halobacteria</taxon>
        <taxon>Halobacteriales</taxon>
        <taxon>Halobacteriaceae</taxon>
        <taxon>Halodesulfurarchaeum</taxon>
    </lineage>
</organism>
<reference evidence="1 2" key="1">
    <citation type="submission" date="2016-06" db="EMBL/GenBank/DDBJ databases">
        <title>Discovery of anaerobic lithoheterotrophic haloarchaeon capable of sulfur respiration by hydrogen and formate.</title>
        <authorList>
            <person name="Sorokin D.Y."/>
            <person name="Kublanov I.V."/>
            <person name="Roman P."/>
            <person name="Sinninghe Damste J.S."/>
            <person name="Golyshin P.N."/>
            <person name="Rojo D."/>
            <person name="Ciordia S."/>
            <person name="Mena Md.C."/>
            <person name="Ferrer M."/>
            <person name="Smedile F."/>
            <person name="Messina E."/>
            <person name="La Cono V."/>
            <person name="Yakimov M.M."/>
        </authorList>
    </citation>
    <scope>NUCLEOTIDE SEQUENCE [LARGE SCALE GENOMIC DNA]</scope>
    <source>
        <strain evidence="1 2">HTSR1</strain>
    </source>
</reference>
<protein>
    <recommendedName>
        <fullName evidence="3">Small CPxCG-related zinc finger protein</fullName>
    </recommendedName>
</protein>
<proteinExistence type="predicted"/>
<dbReference type="Pfam" id="PF24453">
    <property type="entry name" value="DUF7569"/>
    <property type="match status" value="1"/>
</dbReference>
<evidence type="ECO:0000313" key="1">
    <source>
        <dbReference type="EMBL" id="AOW79286.1"/>
    </source>
</evidence>
<evidence type="ECO:0008006" key="3">
    <source>
        <dbReference type="Google" id="ProtNLM"/>
    </source>
</evidence>
<evidence type="ECO:0000313" key="2">
    <source>
        <dbReference type="Proteomes" id="UP000185608"/>
    </source>
</evidence>
<dbReference type="KEGG" id="halh:HTSR_0076"/>
<dbReference type="Proteomes" id="UP000185608">
    <property type="component" value="Chromosome"/>
</dbReference>
<dbReference type="EMBL" id="CP016070">
    <property type="protein sequence ID" value="AOW79286.1"/>
    <property type="molecule type" value="Genomic_DNA"/>
</dbReference>
<dbReference type="InterPro" id="IPR055991">
    <property type="entry name" value="DUF7569"/>
</dbReference>
<accession>A0A1D8S1P4</accession>
<dbReference type="AlphaFoldDB" id="A0A1D8S1P4"/>
<name>A0A1D8S1P4_9EURY</name>
<dbReference type="STRING" id="1873524.HSR6_0075"/>
<dbReference type="PATRIC" id="fig|1855411.3.peg.76"/>
<sequence>MFVAVGTSSMADADRCDACGEPVTDALARTVRLTVDRSQIDSQRLCPECFAAWIDRYETEMQHEAASTVVSEDDELIVD</sequence>
<gene>
    <name evidence="1" type="ORF">HTSR_0076</name>
</gene>